<keyword evidence="1" id="KW-0812">Transmembrane</keyword>
<evidence type="ECO:0000256" key="1">
    <source>
        <dbReference type="SAM" id="Phobius"/>
    </source>
</evidence>
<dbReference type="AlphaFoldDB" id="A0A5B8XRA5"/>
<dbReference type="Proteomes" id="UP000321595">
    <property type="component" value="Chromosome"/>
</dbReference>
<gene>
    <name evidence="2" type="ORF">FRD01_01255</name>
</gene>
<accession>A0A5B8XRA5</accession>
<feature type="transmembrane region" description="Helical" evidence="1">
    <location>
        <begin position="6"/>
        <end position="27"/>
    </location>
</feature>
<evidence type="ECO:0000313" key="2">
    <source>
        <dbReference type="EMBL" id="QED25909.1"/>
    </source>
</evidence>
<keyword evidence="3" id="KW-1185">Reference proteome</keyword>
<dbReference type="EMBL" id="CP042467">
    <property type="protein sequence ID" value="QED25909.1"/>
    <property type="molecule type" value="Genomic_DNA"/>
</dbReference>
<name>A0A5B8XRA5_9DELT</name>
<reference evidence="2 3" key="1">
    <citation type="submission" date="2019-08" db="EMBL/GenBank/DDBJ databases">
        <authorList>
            <person name="Liang Q."/>
        </authorList>
    </citation>
    <scope>NUCLEOTIDE SEQUENCE [LARGE SCALE GENOMIC DNA]</scope>
    <source>
        <strain evidence="2 3">V1718</strain>
    </source>
</reference>
<organism evidence="2 3">
    <name type="scientific">Microvenator marinus</name>
    <dbReference type="NCBI Taxonomy" id="2600177"/>
    <lineage>
        <taxon>Bacteria</taxon>
        <taxon>Deltaproteobacteria</taxon>
        <taxon>Bradymonadales</taxon>
        <taxon>Microvenatoraceae</taxon>
        <taxon>Microvenator</taxon>
    </lineage>
</organism>
<sequence length="418" mass="47829">METRTILQIVLGVIVTLIVALGGFIIYQLTREAETVVVKEIIEPEVEERINPWADKGEAAISLVKRLEVVQPLIPKKEEPKPKSRRKRKVEEEVELPPVTFDEAFANEEFVKSVLGVSAEAVGWESQWWEETKFGPHFFMVRFAFKDGDIKLGPEWIVDLKNRKVVPKNLLAQVVQNPTEGVKSEYYGKNQQIVSAIGNHRFESRMSLAGALLLYFEQRADSQSDDTIIGWTINHERGNLFKAYFQWLENNESTYAEFEFDFDRKALKPINLQAANLMNVGEDFDRQRVSIMPMTYNASAPNPANRWIDGARKQCRKPANKPGCDALATIFDQKEVVETLEWLLTAQANTADEFEECKKKRECRWIPSPKSGSEFNVKYAFNLKGKEQNVSWDVDLKSNEIKPADRVSKLALSVIRAR</sequence>
<dbReference type="RefSeq" id="WP_146956891.1">
    <property type="nucleotide sequence ID" value="NZ_CP042467.1"/>
</dbReference>
<dbReference type="OrthoDB" id="5486251at2"/>
<keyword evidence="1" id="KW-0472">Membrane</keyword>
<protein>
    <submittedName>
        <fullName evidence="2">Uncharacterized protein</fullName>
    </submittedName>
</protein>
<evidence type="ECO:0000313" key="3">
    <source>
        <dbReference type="Proteomes" id="UP000321595"/>
    </source>
</evidence>
<keyword evidence="1" id="KW-1133">Transmembrane helix</keyword>
<dbReference type="KEGG" id="bbae:FRD01_01255"/>
<proteinExistence type="predicted"/>